<dbReference type="OrthoDB" id="415597at2759"/>
<evidence type="ECO:0000313" key="1">
    <source>
        <dbReference type="EMBL" id="PIO40782.1"/>
    </source>
</evidence>
<dbReference type="GO" id="GO:0036126">
    <property type="term" value="C:sperm flagellum"/>
    <property type="evidence" value="ECO:0007669"/>
    <property type="project" value="TreeGrafter"/>
</dbReference>
<dbReference type="PANTHER" id="PTHR46127">
    <property type="entry name" value="CILIA- AND FLAGELLA-ASSOCIATED PROTEIN 65"/>
    <property type="match status" value="1"/>
</dbReference>
<reference evidence="2" key="1">
    <citation type="journal article" date="2017" name="Nat. Commun.">
        <title>The North American bullfrog draft genome provides insight into hormonal regulation of long noncoding RNA.</title>
        <authorList>
            <person name="Hammond S.A."/>
            <person name="Warren R.L."/>
            <person name="Vandervalk B.P."/>
            <person name="Kucuk E."/>
            <person name="Khan H."/>
            <person name="Gibb E.A."/>
            <person name="Pandoh P."/>
            <person name="Kirk H."/>
            <person name="Zhao Y."/>
            <person name="Jones M."/>
            <person name="Mungall A.J."/>
            <person name="Coope R."/>
            <person name="Pleasance S."/>
            <person name="Moore R.A."/>
            <person name="Holt R.A."/>
            <person name="Round J.M."/>
            <person name="Ohora S."/>
            <person name="Walle B.V."/>
            <person name="Veldhoen N."/>
            <person name="Helbing C.C."/>
            <person name="Birol I."/>
        </authorList>
    </citation>
    <scope>NUCLEOTIDE SEQUENCE [LARGE SCALE GENOMIC DNA]</scope>
</reference>
<protein>
    <recommendedName>
        <fullName evidence="3">HYDIN protein</fullName>
    </recommendedName>
</protein>
<accession>A0A2G9SL52</accession>
<organism evidence="1 2">
    <name type="scientific">Aquarana catesbeiana</name>
    <name type="common">American bullfrog</name>
    <name type="synonym">Rana catesbeiana</name>
    <dbReference type="NCBI Taxonomy" id="8400"/>
    <lineage>
        <taxon>Eukaryota</taxon>
        <taxon>Metazoa</taxon>
        <taxon>Chordata</taxon>
        <taxon>Craniata</taxon>
        <taxon>Vertebrata</taxon>
        <taxon>Euteleostomi</taxon>
        <taxon>Amphibia</taxon>
        <taxon>Batrachia</taxon>
        <taxon>Anura</taxon>
        <taxon>Neobatrachia</taxon>
        <taxon>Ranoidea</taxon>
        <taxon>Ranidae</taxon>
        <taxon>Aquarana</taxon>
    </lineage>
</organism>
<dbReference type="Proteomes" id="UP000228934">
    <property type="component" value="Unassembled WGS sequence"/>
</dbReference>
<name>A0A2G9SL52_AQUCT</name>
<proteinExistence type="predicted"/>
<dbReference type="Gene3D" id="2.60.40.10">
    <property type="entry name" value="Immunoglobulins"/>
    <property type="match status" value="1"/>
</dbReference>
<dbReference type="PANTHER" id="PTHR46127:SF1">
    <property type="entry name" value="CILIA- AND FLAGELLA-ASSOCIATED PROTEIN 65"/>
    <property type="match status" value="1"/>
</dbReference>
<gene>
    <name evidence="1" type="ORF">AB205_0218230</name>
</gene>
<dbReference type="GO" id="GO:0005737">
    <property type="term" value="C:cytoplasm"/>
    <property type="evidence" value="ECO:0007669"/>
    <property type="project" value="TreeGrafter"/>
</dbReference>
<keyword evidence="2" id="KW-1185">Reference proteome</keyword>
<dbReference type="InterPro" id="IPR052614">
    <property type="entry name" value="CFAP65"/>
</dbReference>
<evidence type="ECO:0008006" key="3">
    <source>
        <dbReference type="Google" id="ProtNLM"/>
    </source>
</evidence>
<dbReference type="EMBL" id="KV923158">
    <property type="protein sequence ID" value="PIO40782.1"/>
    <property type="molecule type" value="Genomic_DNA"/>
</dbReference>
<dbReference type="InterPro" id="IPR013783">
    <property type="entry name" value="Ig-like_fold"/>
</dbReference>
<feature type="non-terminal residue" evidence="1">
    <location>
        <position position="184"/>
    </location>
</feature>
<feature type="non-terminal residue" evidence="1">
    <location>
        <position position="1"/>
    </location>
</feature>
<evidence type="ECO:0000313" key="2">
    <source>
        <dbReference type="Proteomes" id="UP000228934"/>
    </source>
</evidence>
<dbReference type="AlphaFoldDB" id="A0A2G9SL52"/>
<dbReference type="GO" id="GO:0007288">
    <property type="term" value="P:sperm axoneme assembly"/>
    <property type="evidence" value="ECO:0007669"/>
    <property type="project" value="TreeGrafter"/>
</dbReference>
<sequence>TQFRWDVPEPFLLIPESGVLDPRCQIRTKVLFQPQIALVHNVIATCHFGLNEEYKKSIQLTAIAKYPHLLVSVPGDTGEDASKVGPVLQFGCIGVGMTSEKSIEICNLSVVDAPFRIAREKRPAHMDCHFSCDISSGVVPAQGKLRVPLLFSPHIVGMESVDYFHVIPAGNLTKSVLKISGTCK</sequence>